<comment type="caution">
    <text evidence="1">Lacks conserved residue(s) required for the propagation of feature annotation.</text>
</comment>
<name>A0A5J6WQ57_MORMI</name>
<dbReference type="Gene3D" id="3.40.50.2300">
    <property type="match status" value="1"/>
</dbReference>
<evidence type="ECO:0000313" key="3">
    <source>
        <dbReference type="EMBL" id="QFI39461.1"/>
    </source>
</evidence>
<sequence length="58" mass="6589">MKVLIVDDNYNIAETIADYLGLAGITVDFSYNGKALLSYLDGRICERMQWLTMMAYFG</sequence>
<reference evidence="3 4" key="1">
    <citation type="submission" date="2019-09" db="EMBL/GenBank/DDBJ databases">
        <title>Hybrid Assembly of the complete Genome of the Deep-Sea Bacterium Moritella marina from long Nanopore and Illumina reads.</title>
        <authorList>
            <person name="Magin S."/>
            <person name="Georgoulis A."/>
            <person name="Papadimitriou K."/>
            <person name="Iliakis G."/>
            <person name="Vorgias C.E."/>
        </authorList>
    </citation>
    <scope>NUCLEOTIDE SEQUENCE [LARGE SCALE GENOMIC DNA]</scope>
    <source>
        <strain evidence="3 4">MP-1</strain>
    </source>
</reference>
<keyword evidence="4" id="KW-1185">Reference proteome</keyword>
<dbReference type="InterPro" id="IPR011006">
    <property type="entry name" value="CheY-like_superfamily"/>
</dbReference>
<evidence type="ECO:0000313" key="4">
    <source>
        <dbReference type="Proteomes" id="UP000327424"/>
    </source>
</evidence>
<proteinExistence type="predicted"/>
<dbReference type="InterPro" id="IPR001789">
    <property type="entry name" value="Sig_transdc_resp-reg_receiver"/>
</dbReference>
<gene>
    <name evidence="3" type="ORF">FR932_17250</name>
</gene>
<organism evidence="3 4">
    <name type="scientific">Moritella marina ATCC 15381</name>
    <dbReference type="NCBI Taxonomy" id="1202962"/>
    <lineage>
        <taxon>Bacteria</taxon>
        <taxon>Pseudomonadati</taxon>
        <taxon>Pseudomonadota</taxon>
        <taxon>Gammaproteobacteria</taxon>
        <taxon>Alteromonadales</taxon>
        <taxon>Moritellaceae</taxon>
        <taxon>Moritella</taxon>
    </lineage>
</organism>
<protein>
    <submittedName>
        <fullName evidence="3">Response regulator transcription factor</fullName>
    </submittedName>
</protein>
<dbReference type="SUPFAM" id="SSF52172">
    <property type="entry name" value="CheY-like"/>
    <property type="match status" value="1"/>
</dbReference>
<evidence type="ECO:0000259" key="2">
    <source>
        <dbReference type="PROSITE" id="PS50110"/>
    </source>
</evidence>
<dbReference type="PROSITE" id="PS50110">
    <property type="entry name" value="RESPONSE_REGULATORY"/>
    <property type="match status" value="1"/>
</dbReference>
<dbReference type="KEGG" id="mmaa:FR932_17250"/>
<accession>A0A5J6WQ57</accession>
<dbReference type="AlphaFoldDB" id="A0A5J6WQ57"/>
<dbReference type="EMBL" id="CP044399">
    <property type="protein sequence ID" value="QFI39461.1"/>
    <property type="molecule type" value="Genomic_DNA"/>
</dbReference>
<dbReference type="RefSeq" id="WP_019441246.1">
    <property type="nucleotide sequence ID" value="NZ_ALOE01000014.1"/>
</dbReference>
<dbReference type="GO" id="GO:0000160">
    <property type="term" value="P:phosphorelay signal transduction system"/>
    <property type="evidence" value="ECO:0007669"/>
    <property type="project" value="InterPro"/>
</dbReference>
<evidence type="ECO:0000256" key="1">
    <source>
        <dbReference type="PROSITE-ProRule" id="PRU00169"/>
    </source>
</evidence>
<feature type="domain" description="Response regulatory" evidence="2">
    <location>
        <begin position="2"/>
        <end position="58"/>
    </location>
</feature>
<dbReference type="Proteomes" id="UP000327424">
    <property type="component" value="Chromosome"/>
</dbReference>